<gene>
    <name evidence="4" type="ORF">Vgi01_08190</name>
</gene>
<feature type="compositionally biased region" description="Low complexity" evidence="1">
    <location>
        <begin position="494"/>
        <end position="503"/>
    </location>
</feature>
<dbReference type="EMBL" id="BOPA01000008">
    <property type="protein sequence ID" value="GIJ14135.1"/>
    <property type="molecule type" value="Genomic_DNA"/>
</dbReference>
<evidence type="ECO:0000313" key="5">
    <source>
        <dbReference type="Proteomes" id="UP000647860"/>
    </source>
</evidence>
<organism evidence="4 5">
    <name type="scientific">Micromonospora gifhornensis</name>
    <dbReference type="NCBI Taxonomy" id="84594"/>
    <lineage>
        <taxon>Bacteria</taxon>
        <taxon>Bacillati</taxon>
        <taxon>Actinomycetota</taxon>
        <taxon>Actinomycetes</taxon>
        <taxon>Micromonosporales</taxon>
        <taxon>Micromonosporaceae</taxon>
        <taxon>Micromonospora</taxon>
    </lineage>
</organism>
<evidence type="ECO:0008006" key="6">
    <source>
        <dbReference type="Google" id="ProtNLM"/>
    </source>
</evidence>
<feature type="compositionally biased region" description="Polar residues" evidence="1">
    <location>
        <begin position="464"/>
        <end position="482"/>
    </location>
</feature>
<dbReference type="Pfam" id="PF15644">
    <property type="entry name" value="Gln_amidase"/>
    <property type="match status" value="1"/>
</dbReference>
<proteinExistence type="predicted"/>
<name>A0ABQ4I8B6_9ACTN</name>
<feature type="region of interest" description="Disordered" evidence="1">
    <location>
        <begin position="541"/>
        <end position="620"/>
    </location>
</feature>
<keyword evidence="5" id="KW-1185">Reference proteome</keyword>
<evidence type="ECO:0000259" key="2">
    <source>
        <dbReference type="Pfam" id="PF15644"/>
    </source>
</evidence>
<evidence type="ECO:0000259" key="3">
    <source>
        <dbReference type="Pfam" id="PF25547"/>
    </source>
</evidence>
<evidence type="ECO:0000313" key="4">
    <source>
        <dbReference type="EMBL" id="GIJ14135.1"/>
    </source>
</evidence>
<dbReference type="Proteomes" id="UP000647860">
    <property type="component" value="Unassembled WGS sequence"/>
</dbReference>
<comment type="caution">
    <text evidence="4">The sequence shown here is derived from an EMBL/GenBank/DDBJ whole genome shotgun (WGS) entry which is preliminary data.</text>
</comment>
<feature type="region of interest" description="Disordered" evidence="1">
    <location>
        <begin position="423"/>
        <end position="503"/>
    </location>
</feature>
<evidence type="ECO:0000256" key="1">
    <source>
        <dbReference type="SAM" id="MobiDB-lite"/>
    </source>
</evidence>
<protein>
    <recommendedName>
        <fullName evidence="6">Papain fold toxin 1, glutamine deamidase</fullName>
    </recommendedName>
</protein>
<feature type="domain" description="Outer membrane channel protein CpnT-like N-terminal" evidence="3">
    <location>
        <begin position="8"/>
        <end position="165"/>
    </location>
</feature>
<feature type="compositionally biased region" description="Pro residues" evidence="1">
    <location>
        <begin position="644"/>
        <end position="653"/>
    </location>
</feature>
<feature type="domain" description="Tox-PL" evidence="2">
    <location>
        <begin position="860"/>
        <end position="984"/>
    </location>
</feature>
<feature type="compositionally biased region" description="Low complexity" evidence="1">
    <location>
        <begin position="600"/>
        <end position="612"/>
    </location>
</feature>
<dbReference type="InterPro" id="IPR028908">
    <property type="entry name" value="Tox-PL_dom"/>
</dbReference>
<feature type="region of interest" description="Disordered" evidence="1">
    <location>
        <begin position="633"/>
        <end position="657"/>
    </location>
</feature>
<sequence>MTLLPSPIPHPLDYSPWDLPGWIYEALDWVIGVEWPEGDERAVWDLADQWYAAAASLAGPQADASTAAAEVHQGYGGVGAVATAFGGVWRRVADGEEAPLPVLLAVSHELGRVVEECGCDIEGAKLEVWIELGILVIELLALAVAAVLTAGAASPAAAGVIAATRFLVQQIFRRLLAQLARKSLKQGLKEVGERAAKQVTATGARGLGRHAAREGLTEAAQETGVNLATQVYQQNTGRRHELDVTDLSTNAIGGLAGGAAASLAGLGRHATGGGARMAEHLGREMTGEVIADQAASLATGQGLTSLEDAARAAASGARGSATGQADRALQARLDGQLAALSGPTLPTVLPGPAVPVPSVPVPSAPELTLPLAGGASSQPAPLTESAQSVAIPAQRISAEPPAVGLIGEPPAVGQFDSTSLAAGPALPLSTAEGGLGQQPSHAGGPVSLAGPGLNEASQALPGSALTTETAPTPGSASTTEPGSTPEPAQPGREVPASAQSSVAAVSPASTAGLVDVSGPALSTVAPPSVVPGVATGPDMTAAGGGVVNGPAHPSVPAHPSAPAHAPSPVAAVGISGSSTATGSAAAGPVMDRVPGAPTTRPEAGSPSSAPARPESPPAPHRSALVEALVPNAPAVNSPGRVTPPTAPPTPPDPDASRAAEYDALERRRYQGYYESQRAWFEEKRRLDETMRLRSQADEHYQRASDFAAYARQLHRAGHRDASANWQQAANAETRAYGRCLDLADAVASGAVVPDVVAVDRPEDFHRINDDVGDLAVGAIDTGDRSALTGDDHPPPIDRSRRYGQPGGLRPPLALHQRDVEQQLPRDEAGNVVRTADPRAGDWFGLMNDGGPRADPTRGINCLDCTLSLYDTWVHGRPRVAAPRTFDAYQAGDVTRPLNGEQDGTGRVEDVTGGRFQRLCDGTARTPAELQRALDTGYRNLRDQLVLGGHGSFAFVVNHLERGGAHIWVALNQNGTVLYVDPQVGLVSDQPLYRYHGAAHPFNAVDADVLVLDGGARPMPLAGLRRGIYSQRPDLPRYPPAEEFEGYGDPYLNRVHLLGESG</sequence>
<feature type="region of interest" description="Disordered" evidence="1">
    <location>
        <begin position="782"/>
        <end position="811"/>
    </location>
</feature>
<dbReference type="InterPro" id="IPR057746">
    <property type="entry name" value="CpnT-like_N"/>
</dbReference>
<reference evidence="4 5" key="1">
    <citation type="submission" date="2021-01" db="EMBL/GenBank/DDBJ databases">
        <title>Whole genome shotgun sequence of Verrucosispora gifhornensis NBRC 16317.</title>
        <authorList>
            <person name="Komaki H."/>
            <person name="Tamura T."/>
        </authorList>
    </citation>
    <scope>NUCLEOTIDE SEQUENCE [LARGE SCALE GENOMIC DNA]</scope>
    <source>
        <strain evidence="4 5">NBRC 16317</strain>
    </source>
</reference>
<dbReference type="RefSeq" id="WP_204290187.1">
    <property type="nucleotide sequence ID" value="NZ_BAAAGZ010000024.1"/>
</dbReference>
<feature type="compositionally biased region" description="Low complexity" evidence="1">
    <location>
        <begin position="550"/>
        <end position="587"/>
    </location>
</feature>
<dbReference type="Pfam" id="PF25547">
    <property type="entry name" value="WXG100_2"/>
    <property type="match status" value="1"/>
</dbReference>
<feature type="compositionally biased region" description="Basic and acidic residues" evidence="1">
    <location>
        <begin position="789"/>
        <end position="800"/>
    </location>
</feature>
<accession>A0ABQ4I8B6</accession>